<evidence type="ECO:0000313" key="3">
    <source>
        <dbReference type="Proteomes" id="UP000253551"/>
    </source>
</evidence>
<gene>
    <name evidence="2" type="ORF">CU098_007384</name>
</gene>
<dbReference type="Proteomes" id="UP000253551">
    <property type="component" value="Unassembled WGS sequence"/>
</dbReference>
<evidence type="ECO:0000256" key="1">
    <source>
        <dbReference type="SAM" id="Phobius"/>
    </source>
</evidence>
<keyword evidence="1" id="KW-0812">Transmembrane</keyword>
<keyword evidence="3" id="KW-1185">Reference proteome</keyword>
<protein>
    <submittedName>
        <fullName evidence="2">Uncharacterized protein</fullName>
    </submittedName>
</protein>
<evidence type="ECO:0000313" key="2">
    <source>
        <dbReference type="EMBL" id="RCH82517.1"/>
    </source>
</evidence>
<feature type="transmembrane region" description="Helical" evidence="1">
    <location>
        <begin position="125"/>
        <end position="145"/>
    </location>
</feature>
<dbReference type="EMBL" id="PJQM01005073">
    <property type="protein sequence ID" value="RCH82517.1"/>
    <property type="molecule type" value="Genomic_DNA"/>
</dbReference>
<comment type="caution">
    <text evidence="2">The sequence shown here is derived from an EMBL/GenBank/DDBJ whole genome shotgun (WGS) entry which is preliminary data.</text>
</comment>
<reference evidence="2 3" key="1">
    <citation type="journal article" date="2018" name="G3 (Bethesda)">
        <title>Phylogenetic and Phylogenomic Definition of Rhizopus Species.</title>
        <authorList>
            <person name="Gryganskyi A.P."/>
            <person name="Golan J."/>
            <person name="Dolatabadi S."/>
            <person name="Mondo S."/>
            <person name="Robb S."/>
            <person name="Idnurm A."/>
            <person name="Muszewska A."/>
            <person name="Steczkiewicz K."/>
            <person name="Masonjones S."/>
            <person name="Liao H.L."/>
            <person name="Gajdeczka M.T."/>
            <person name="Anike F."/>
            <person name="Vuek A."/>
            <person name="Anishchenko I.M."/>
            <person name="Voigt K."/>
            <person name="de Hoog G.S."/>
            <person name="Smith M.E."/>
            <person name="Heitman J."/>
            <person name="Vilgalys R."/>
            <person name="Stajich J.E."/>
        </authorList>
    </citation>
    <scope>NUCLEOTIDE SEQUENCE [LARGE SCALE GENOMIC DNA]</scope>
    <source>
        <strain evidence="2 3">LSU 92-RS-03</strain>
    </source>
</reference>
<feature type="transmembrane region" description="Helical" evidence="1">
    <location>
        <begin position="93"/>
        <end position="110"/>
    </location>
</feature>
<name>A0A367IXW4_RHIST</name>
<proteinExistence type="predicted"/>
<dbReference type="AlphaFoldDB" id="A0A367IXW4"/>
<sequence>MFDIPNKFIVSSRLSTLDSQDILRILQLVQSKWDENTLSKRMRWYPQTPIVCIGISNPQELERVIHDNIPVIHIQEDCIALQRVQERQDRYQNYINNLLWIGTSSAWYLAGHSIKRAKILEADRWMMGLCGGTACLSLWTYYVILRMKQHYRFLKDNGRAILIRKDVIRSRRNTLMQVLIPFWALVGYSVEAFNKI</sequence>
<accession>A0A367IXW4</accession>
<dbReference type="OrthoDB" id="2279327at2759"/>
<keyword evidence="1" id="KW-1133">Transmembrane helix</keyword>
<organism evidence="2 3">
    <name type="scientific">Rhizopus stolonifer</name>
    <name type="common">Rhizopus nigricans</name>
    <dbReference type="NCBI Taxonomy" id="4846"/>
    <lineage>
        <taxon>Eukaryota</taxon>
        <taxon>Fungi</taxon>
        <taxon>Fungi incertae sedis</taxon>
        <taxon>Mucoromycota</taxon>
        <taxon>Mucoromycotina</taxon>
        <taxon>Mucoromycetes</taxon>
        <taxon>Mucorales</taxon>
        <taxon>Mucorineae</taxon>
        <taxon>Rhizopodaceae</taxon>
        <taxon>Rhizopus</taxon>
    </lineage>
</organism>
<keyword evidence="1" id="KW-0472">Membrane</keyword>